<dbReference type="EMBL" id="JGVR01000049">
    <property type="protein sequence ID" value="KEZ14641.1"/>
    <property type="molecule type" value="Genomic_DNA"/>
</dbReference>
<organism evidence="1 2">
    <name type="scientific">Sphingobium yanoikuyae</name>
    <name type="common">Sphingomonas yanoikuyae</name>
    <dbReference type="NCBI Taxonomy" id="13690"/>
    <lineage>
        <taxon>Bacteria</taxon>
        <taxon>Pseudomonadati</taxon>
        <taxon>Pseudomonadota</taxon>
        <taxon>Alphaproteobacteria</taxon>
        <taxon>Sphingomonadales</taxon>
        <taxon>Sphingomonadaceae</taxon>
        <taxon>Sphingobium</taxon>
    </lineage>
</organism>
<name>A0A084E9J9_SPHYA</name>
<gene>
    <name evidence="1" type="ORF">CP98_04737</name>
</gene>
<evidence type="ECO:0000313" key="2">
    <source>
        <dbReference type="Proteomes" id="UP000028534"/>
    </source>
</evidence>
<sequence>MPTFEHQFTAANGTVTTNSISLTVQDIENAGVLEVLQSPGATLGHWQFLGALLDPTVSSFSFQQPLGHAREVKTAISGLFGRFVARAYATQHLGLTHFAHVRKPPMALGGVMRGQLRRVPYQRGDMPDWVAWGPSAGMAIVEAKGCHDGKGPQAALDRAYVQANRAEIRVRGRPAPFKRYAIATRWGFTSPKTSAPMLWVKDPDEDAEISAAEQESLQLAMVRWHMGSLLVSLGHDALAKPLLELTGHRFKNRVADAQRRAEAALDDTVPMVVEGDIAPDTPLVGGYVGRAGRLSATQLDASELATLNKLGLRPTFVGIERDAIKQAIEGTVRRAPPALDDDGTLSLREGEDGAGSWVLPLDDDARRVLPLDGGR</sequence>
<dbReference type="eggNOG" id="ENOG50334TK">
    <property type="taxonomic scope" value="Bacteria"/>
</dbReference>
<dbReference type="AlphaFoldDB" id="A0A084E9J9"/>
<comment type="caution">
    <text evidence="1">The sequence shown here is derived from an EMBL/GenBank/DDBJ whole genome shotgun (WGS) entry which is preliminary data.</text>
</comment>
<protein>
    <submittedName>
        <fullName evidence="1">Uncharacterized protein</fullName>
    </submittedName>
</protein>
<evidence type="ECO:0000313" key="1">
    <source>
        <dbReference type="EMBL" id="KEZ14641.1"/>
    </source>
</evidence>
<dbReference type="Proteomes" id="UP000028534">
    <property type="component" value="Unassembled WGS sequence"/>
</dbReference>
<reference evidence="1 2" key="1">
    <citation type="submission" date="2014-03" db="EMBL/GenBank/DDBJ databases">
        <title>Genome sequence of Sphingobium yanoikuyae B1.</title>
        <authorList>
            <person name="Gan H.M."/>
            <person name="Gan H.Y."/>
            <person name="Savka M.A."/>
        </authorList>
    </citation>
    <scope>NUCLEOTIDE SEQUENCE [LARGE SCALE GENOMIC DNA]</scope>
    <source>
        <strain evidence="1 2">B1</strain>
    </source>
</reference>
<dbReference type="RefSeq" id="WP_017501037.1">
    <property type="nucleotide sequence ID" value="NZ_DAIQKB010000058.1"/>
</dbReference>
<accession>A0A084E9J9</accession>
<dbReference type="PATRIC" id="fig|13690.10.peg.4883"/>
<proteinExistence type="predicted"/>